<dbReference type="InterPro" id="IPR053231">
    <property type="entry name" value="GPCR_LN-TM7"/>
</dbReference>
<feature type="region of interest" description="Disordered" evidence="2">
    <location>
        <begin position="19"/>
        <end position="185"/>
    </location>
</feature>
<evidence type="ECO:0000256" key="2">
    <source>
        <dbReference type="SAM" id="MobiDB-lite"/>
    </source>
</evidence>
<accession>A0A9J7MGK6</accession>
<dbReference type="PROSITE" id="PS50958">
    <property type="entry name" value="SMB_2"/>
    <property type="match status" value="2"/>
</dbReference>
<gene>
    <name evidence="5" type="primary">LOC118432831</name>
</gene>
<dbReference type="PANTHER" id="PTHR45902">
    <property type="entry name" value="LATROPHILIN RECEPTOR-LIKE PROTEIN A"/>
    <property type="match status" value="1"/>
</dbReference>
<evidence type="ECO:0000256" key="1">
    <source>
        <dbReference type="ARBA" id="ARBA00023157"/>
    </source>
</evidence>
<dbReference type="InterPro" id="IPR036024">
    <property type="entry name" value="Somatomedin_B-like_dom_sf"/>
</dbReference>
<dbReference type="GO" id="GO:0046872">
    <property type="term" value="F:metal ion binding"/>
    <property type="evidence" value="ECO:0007669"/>
    <property type="project" value="InterPro"/>
</dbReference>
<dbReference type="GeneID" id="118432831"/>
<proteinExistence type="predicted"/>
<feature type="domain" description="SMB" evidence="3">
    <location>
        <begin position="947"/>
        <end position="992"/>
    </location>
</feature>
<feature type="compositionally biased region" description="Acidic residues" evidence="2">
    <location>
        <begin position="382"/>
        <end position="393"/>
    </location>
</feature>
<name>A0A9J7MGK6_BRAFL</name>
<feature type="domain" description="SMB" evidence="3">
    <location>
        <begin position="891"/>
        <end position="937"/>
    </location>
</feature>
<reference evidence="4" key="1">
    <citation type="journal article" date="2020" name="Nat. Ecol. Evol.">
        <title>Deeply conserved synteny resolves early events in vertebrate evolution.</title>
        <authorList>
            <person name="Simakov O."/>
            <person name="Marletaz F."/>
            <person name="Yue J.X."/>
            <person name="O'Connell B."/>
            <person name="Jenkins J."/>
            <person name="Brandt A."/>
            <person name="Calef R."/>
            <person name="Tung C.H."/>
            <person name="Huang T.K."/>
            <person name="Schmutz J."/>
            <person name="Satoh N."/>
            <person name="Yu J.K."/>
            <person name="Putnam N.H."/>
            <person name="Green R.E."/>
            <person name="Rokhsar D.S."/>
        </authorList>
    </citation>
    <scope>NUCLEOTIDE SEQUENCE [LARGE SCALE GENOMIC DNA]</scope>
    <source>
        <strain evidence="4">S238N-H82</strain>
    </source>
</reference>
<dbReference type="KEGG" id="bfo:118432831"/>
<dbReference type="Gene3D" id="2.60.120.260">
    <property type="entry name" value="Galactose-binding domain-like"/>
    <property type="match status" value="2"/>
</dbReference>
<keyword evidence="1" id="KW-1015">Disulfide bond</keyword>
<feature type="compositionally biased region" description="Low complexity" evidence="2">
    <location>
        <begin position="356"/>
        <end position="367"/>
    </location>
</feature>
<dbReference type="InterPro" id="IPR037252">
    <property type="entry name" value="Mib_Herc2_sf"/>
</dbReference>
<feature type="compositionally biased region" description="Basic and acidic residues" evidence="2">
    <location>
        <begin position="345"/>
        <end position="354"/>
    </location>
</feature>
<sequence length="1018" mass="113358">MSTILYFISKYFAGDFSPNNSPAIEEAPLPAPASTPVSPVHRDYQTYLLRKRRDRSDDRERNGNLSAAARPRDIEQLTSPTSDKGFSTHSGKVNDVGSPGIAWGKKKNISDLDAKSLNNGDDAVPTQQTEIDKPSDAPLSISTNVGDERQPLPQSKDSHELQGSGVEIIDSNDNPVDSDPSPKSEELYQQAEYPTFTDDKAYLFLDAKRHPGSTEEEFYDINREKINPTSLHTSKNGVMEADDDDILRGKTQSTAEDVESNGVFTRTGTFDIIDEGDQIQDSHTKTARANQIGLGALFSQNNHLYHQDKDIAQKARPSADEGEPQLKNQESKEEVPYSRGSFDTQEIKHLRASKESTNSTIHSHTSSAQTNRRRRRDIGDQVYEESSGEDLETTEMPVQDTITDAVRGGRSTIGPDVEEVTLTHPLRVTGETNATATLNGKEATVTITENTSTSGSNHQWLRVSQNWAVQDNLQDSRRPAWRALDLDPYTTWRIERTLPLIIDFGASYELSRIRVTYEENQHAITGYRLYMSAGPHAQRQQVNWTQVLTTQRQNVSTRVETIAGFGGTGRSWKLDFVHVLNEPELWCNATYMGLTSRDRRKDTVYVTSVQFFGTKVAGDETATSSGHWIAHADISPEAQEYTGSAHYRRGMRNGVTDILRGGNTMWKPLGTPRYHNNWFVVLDYHVSYTMKKLRIVNYGCDWIHDVKAFTLQVSIAGNPYRWTPVLTVTDVAANTSLPQYFGGFSASGRYWMVTVTATYSGWEPWMRTFQLFGIKDSPYLCTPMLLTITATGVINGPTWDHINDVDDDEMPMGTVINTQWIDHTRIYDVMWNNGSSGQYVIGDVGNTRRIDLSPAGFDCRRDVVPNIMLPLKVDICCVPGHIDWNPEAELSGLQCSNTASCRVCGSMTGNSCGCDKACRIFRDCCHNYASACGDDVTDDGDIRPVIQPDSCKGRCNTENIVSKVTCSCTSSCNLTETCCDDFEDVCQGGNANITTSDSNQVRMILSSNSRIYYSIAIN</sequence>
<dbReference type="Pfam" id="PF01033">
    <property type="entry name" value="Somatomedin_B"/>
    <property type="match status" value="1"/>
</dbReference>
<dbReference type="SUPFAM" id="SSF159034">
    <property type="entry name" value="Mib/herc2 domain-like"/>
    <property type="match status" value="1"/>
</dbReference>
<dbReference type="GO" id="GO:0004842">
    <property type="term" value="F:ubiquitin-protein transferase activity"/>
    <property type="evidence" value="ECO:0007669"/>
    <property type="project" value="InterPro"/>
</dbReference>
<dbReference type="InterPro" id="IPR001212">
    <property type="entry name" value="Somatomedin_B_dom"/>
</dbReference>
<feature type="compositionally biased region" description="Polar residues" evidence="2">
    <location>
        <begin position="76"/>
        <end position="91"/>
    </location>
</feature>
<dbReference type="RefSeq" id="XP_035700345.1">
    <property type="nucleotide sequence ID" value="XM_035844452.1"/>
</dbReference>
<dbReference type="Proteomes" id="UP000001554">
    <property type="component" value="Chromosome 16"/>
</dbReference>
<dbReference type="SMART" id="SM00201">
    <property type="entry name" value="SO"/>
    <property type="match status" value="2"/>
</dbReference>
<reference evidence="5" key="2">
    <citation type="submission" date="2025-08" db="UniProtKB">
        <authorList>
            <consortium name="RefSeq"/>
        </authorList>
    </citation>
    <scope>IDENTIFICATION</scope>
    <source>
        <strain evidence="5">S238N-H82</strain>
        <tissue evidence="5">Testes</tissue>
    </source>
</reference>
<dbReference type="Gene3D" id="4.10.410.20">
    <property type="match status" value="1"/>
</dbReference>
<evidence type="ECO:0000259" key="3">
    <source>
        <dbReference type="PROSITE" id="PS50958"/>
    </source>
</evidence>
<dbReference type="PROSITE" id="PS00524">
    <property type="entry name" value="SMB_1"/>
    <property type="match status" value="2"/>
</dbReference>
<keyword evidence="4" id="KW-1185">Reference proteome</keyword>
<evidence type="ECO:0000313" key="4">
    <source>
        <dbReference type="Proteomes" id="UP000001554"/>
    </source>
</evidence>
<evidence type="ECO:0000313" key="5">
    <source>
        <dbReference type="RefSeq" id="XP_035700345.1"/>
    </source>
</evidence>
<feature type="region of interest" description="Disordered" evidence="2">
    <location>
        <begin position="312"/>
        <end position="414"/>
    </location>
</feature>
<protein>
    <submittedName>
        <fullName evidence="5">Uncharacterized protein LOC118432831</fullName>
    </submittedName>
</protein>
<organism evidence="4 5">
    <name type="scientific">Branchiostoma floridae</name>
    <name type="common">Florida lancelet</name>
    <name type="synonym">Amphioxus</name>
    <dbReference type="NCBI Taxonomy" id="7739"/>
    <lineage>
        <taxon>Eukaryota</taxon>
        <taxon>Metazoa</taxon>
        <taxon>Chordata</taxon>
        <taxon>Cephalochordata</taxon>
        <taxon>Leptocardii</taxon>
        <taxon>Amphioxiformes</taxon>
        <taxon>Branchiostomatidae</taxon>
        <taxon>Branchiostoma</taxon>
    </lineage>
</organism>
<dbReference type="SUPFAM" id="SSF49785">
    <property type="entry name" value="Galactose-binding domain-like"/>
    <property type="match status" value="1"/>
</dbReference>
<dbReference type="PANTHER" id="PTHR45902:SF1">
    <property type="entry name" value="LATROPHILIN RECEPTOR-LIKE PROTEIN A"/>
    <property type="match status" value="1"/>
</dbReference>
<feature type="compositionally biased region" description="Basic and acidic residues" evidence="2">
    <location>
        <begin position="146"/>
        <end position="160"/>
    </location>
</feature>
<dbReference type="SUPFAM" id="SSF90188">
    <property type="entry name" value="Somatomedin B domain"/>
    <property type="match status" value="1"/>
</dbReference>
<dbReference type="AlphaFoldDB" id="A0A9J7MGK6"/>
<dbReference type="InterPro" id="IPR008979">
    <property type="entry name" value="Galactose-bd-like_sf"/>
</dbReference>